<dbReference type="EnsemblPlants" id="evm.model.06.1763">
    <property type="protein sequence ID" value="cds.evm.model.06.1763"/>
    <property type="gene ID" value="evm.TU.06.1763"/>
</dbReference>
<dbReference type="EMBL" id="UZAU01000618">
    <property type="status" value="NOT_ANNOTATED_CDS"/>
    <property type="molecule type" value="Genomic_DNA"/>
</dbReference>
<sequence>MVSTAFAGDGVPLIIFLELEGLSFCLLVPVSAAFLTVQVCTAKFLLNSSKASIAQVYRRIVQKEEDKSTRQTSMVTSEDESGGDDVVARIVAIEVIRREEASAVAMVEFLVRGAMEKKKLESRVVVG</sequence>
<proteinExistence type="predicted"/>
<keyword evidence="3" id="KW-1185">Reference proteome</keyword>
<evidence type="ECO:0000313" key="2">
    <source>
        <dbReference type="EnsemblPlants" id="cds.evm.model.06.1763"/>
    </source>
</evidence>
<reference evidence="2" key="1">
    <citation type="submission" date="2018-11" db="EMBL/GenBank/DDBJ databases">
        <authorList>
            <person name="Grassa J C."/>
        </authorList>
    </citation>
    <scope>NUCLEOTIDE SEQUENCE [LARGE SCALE GENOMIC DNA]</scope>
</reference>
<keyword evidence="1" id="KW-0472">Membrane</keyword>
<dbReference type="AlphaFoldDB" id="A0A803PVX0"/>
<dbReference type="Proteomes" id="UP000596661">
    <property type="component" value="Chromosome 6"/>
</dbReference>
<keyword evidence="1" id="KW-1133">Transmembrane helix</keyword>
<keyword evidence="1" id="KW-0812">Transmembrane</keyword>
<reference evidence="2" key="2">
    <citation type="submission" date="2021-03" db="UniProtKB">
        <authorList>
            <consortium name="EnsemblPlants"/>
        </authorList>
    </citation>
    <scope>IDENTIFICATION</scope>
</reference>
<dbReference type="Gramene" id="evm.model.06.1763">
    <property type="protein sequence ID" value="cds.evm.model.06.1763"/>
    <property type="gene ID" value="evm.TU.06.1763"/>
</dbReference>
<feature type="transmembrane region" description="Helical" evidence="1">
    <location>
        <begin position="21"/>
        <end position="46"/>
    </location>
</feature>
<organism evidence="2 3">
    <name type="scientific">Cannabis sativa</name>
    <name type="common">Hemp</name>
    <name type="synonym">Marijuana</name>
    <dbReference type="NCBI Taxonomy" id="3483"/>
    <lineage>
        <taxon>Eukaryota</taxon>
        <taxon>Viridiplantae</taxon>
        <taxon>Streptophyta</taxon>
        <taxon>Embryophyta</taxon>
        <taxon>Tracheophyta</taxon>
        <taxon>Spermatophyta</taxon>
        <taxon>Magnoliopsida</taxon>
        <taxon>eudicotyledons</taxon>
        <taxon>Gunneridae</taxon>
        <taxon>Pentapetalae</taxon>
        <taxon>rosids</taxon>
        <taxon>fabids</taxon>
        <taxon>Rosales</taxon>
        <taxon>Cannabaceae</taxon>
        <taxon>Cannabis</taxon>
    </lineage>
</organism>
<evidence type="ECO:0000313" key="3">
    <source>
        <dbReference type="Proteomes" id="UP000596661"/>
    </source>
</evidence>
<evidence type="ECO:0000256" key="1">
    <source>
        <dbReference type="SAM" id="Phobius"/>
    </source>
</evidence>
<protein>
    <submittedName>
        <fullName evidence="2">Uncharacterized protein</fullName>
    </submittedName>
</protein>
<accession>A0A803PVX0</accession>
<name>A0A803PVX0_CANSA</name>